<dbReference type="Proteomes" id="UP001604336">
    <property type="component" value="Unassembled WGS sequence"/>
</dbReference>
<dbReference type="InterPro" id="IPR040256">
    <property type="entry name" value="At4g02000-like"/>
</dbReference>
<feature type="compositionally biased region" description="Polar residues" evidence="1">
    <location>
        <begin position="476"/>
        <end position="494"/>
    </location>
</feature>
<evidence type="ECO:0000313" key="4">
    <source>
        <dbReference type="Proteomes" id="UP001604336"/>
    </source>
</evidence>
<name>A0ABD1QLD1_9LAMI</name>
<proteinExistence type="predicted"/>
<feature type="compositionally biased region" description="Polar residues" evidence="1">
    <location>
        <begin position="365"/>
        <end position="374"/>
    </location>
</feature>
<accession>A0ABD1QLD1</accession>
<comment type="caution">
    <text evidence="3">The sequence shown here is derived from an EMBL/GenBank/DDBJ whole genome shotgun (WGS) entry which is preliminary data.</text>
</comment>
<feature type="compositionally biased region" description="Basic and acidic residues" evidence="1">
    <location>
        <begin position="463"/>
        <end position="472"/>
    </location>
</feature>
<dbReference type="PANTHER" id="PTHR31286">
    <property type="entry name" value="GLYCINE-RICH CELL WALL STRUCTURAL PROTEIN 1.8-LIKE"/>
    <property type="match status" value="1"/>
</dbReference>
<dbReference type="InterPro" id="IPR025558">
    <property type="entry name" value="DUF4283"/>
</dbReference>
<feature type="region of interest" description="Disordered" evidence="1">
    <location>
        <begin position="433"/>
        <end position="494"/>
    </location>
</feature>
<dbReference type="PANTHER" id="PTHR31286:SF168">
    <property type="entry name" value="DUF4283 DOMAIN-CONTAINING PROTEIN"/>
    <property type="match status" value="1"/>
</dbReference>
<dbReference type="AlphaFoldDB" id="A0ABD1QLD1"/>
<evidence type="ECO:0000313" key="3">
    <source>
        <dbReference type="EMBL" id="KAL2476714.1"/>
    </source>
</evidence>
<feature type="compositionally biased region" description="Polar residues" evidence="1">
    <location>
        <begin position="444"/>
        <end position="456"/>
    </location>
</feature>
<organism evidence="3 4">
    <name type="scientific">Abeliophyllum distichum</name>
    <dbReference type="NCBI Taxonomy" id="126358"/>
    <lineage>
        <taxon>Eukaryota</taxon>
        <taxon>Viridiplantae</taxon>
        <taxon>Streptophyta</taxon>
        <taxon>Embryophyta</taxon>
        <taxon>Tracheophyta</taxon>
        <taxon>Spermatophyta</taxon>
        <taxon>Magnoliopsida</taxon>
        <taxon>eudicotyledons</taxon>
        <taxon>Gunneridae</taxon>
        <taxon>Pentapetalae</taxon>
        <taxon>asterids</taxon>
        <taxon>lamiids</taxon>
        <taxon>Lamiales</taxon>
        <taxon>Oleaceae</taxon>
        <taxon>Forsythieae</taxon>
        <taxon>Abeliophyllum</taxon>
    </lineage>
</organism>
<feature type="compositionally biased region" description="Polar residues" evidence="1">
    <location>
        <begin position="386"/>
        <end position="409"/>
    </location>
</feature>
<evidence type="ECO:0000259" key="2">
    <source>
        <dbReference type="Pfam" id="PF14111"/>
    </source>
</evidence>
<keyword evidence="4" id="KW-1185">Reference proteome</keyword>
<dbReference type="Pfam" id="PF14111">
    <property type="entry name" value="DUF4283"/>
    <property type="match status" value="1"/>
</dbReference>
<feature type="region of interest" description="Disordered" evidence="1">
    <location>
        <begin position="345"/>
        <end position="374"/>
    </location>
</feature>
<gene>
    <name evidence="3" type="ORF">Adt_37450</name>
</gene>
<protein>
    <recommendedName>
        <fullName evidence="2">DUF4283 domain-containing protein</fullName>
    </recommendedName>
</protein>
<dbReference type="EMBL" id="JBFOLK010000011">
    <property type="protein sequence ID" value="KAL2476714.1"/>
    <property type="molecule type" value="Genomic_DNA"/>
</dbReference>
<feature type="region of interest" description="Disordered" evidence="1">
    <location>
        <begin position="386"/>
        <end position="411"/>
    </location>
</feature>
<evidence type="ECO:0000256" key="1">
    <source>
        <dbReference type="SAM" id="MobiDB-lite"/>
    </source>
</evidence>
<reference evidence="4" key="1">
    <citation type="submission" date="2024-07" db="EMBL/GenBank/DDBJ databases">
        <title>Two chromosome-level genome assemblies of Korean endemic species Abeliophyllum distichum and Forsythia ovata (Oleaceae).</title>
        <authorList>
            <person name="Jang H."/>
        </authorList>
    </citation>
    <scope>NUCLEOTIDE SEQUENCE [LARGE SCALE GENOMIC DNA]</scope>
</reference>
<feature type="domain" description="DUF4283" evidence="2">
    <location>
        <begin position="152"/>
        <end position="229"/>
    </location>
</feature>
<sequence>MGKKQRESTIRKKSDLVKFFRDFDEECSGSGSKAGATSTAYKGPLLPLVEEHSAGLKGITEVDTQLSPKSHSCPTILGQNDSVSDGSSEKLQPVIEGNNVEQKSGATGLKAPWVNLFKDNRKPSQCLALEVFDNLPNEIVFDHSVEDDLEMVWGYCLVGYFAGRFPGKKALLKLCDSWNVKYEYHTHASGWLVFKFEDDTSRQKVLNGGPYFVFGRPLLLKVMPDCFEFDDEEICKMPVWVMLPGLPLNYWNPKALGMIASKIGKPLSMDNLTYTRGRLSYARILVEVDASEELVRSVTIRLSSGKSREQNVIFEHEPKFCPTCRLFGHSLDDCTMIEKSFQNSLKVPQPDEVNKEGPPAEAVSSDGQPTGQGTIVIDLSNNIEATNSLSNKDKNGTMSKTTQQSNKQGQCDALDEGEAPFILVDKSKKRLAKQKGNVQEKLLRQSSDNAGTSSSAGIGRTAARKDSRKDNPAKVASNTSSLGNSKGHSLPLSS</sequence>